<gene>
    <name evidence="1" type="ORF">SKAU_G00065990</name>
</gene>
<reference evidence="1" key="1">
    <citation type="journal article" date="2023" name="Science">
        <title>Genome structures resolve the early diversification of teleost fishes.</title>
        <authorList>
            <person name="Parey E."/>
            <person name="Louis A."/>
            <person name="Montfort J."/>
            <person name="Bouchez O."/>
            <person name="Roques C."/>
            <person name="Iampietro C."/>
            <person name="Lluch J."/>
            <person name="Castinel A."/>
            <person name="Donnadieu C."/>
            <person name="Desvignes T."/>
            <person name="Floi Bucao C."/>
            <person name="Jouanno E."/>
            <person name="Wen M."/>
            <person name="Mejri S."/>
            <person name="Dirks R."/>
            <person name="Jansen H."/>
            <person name="Henkel C."/>
            <person name="Chen W.J."/>
            <person name="Zahm M."/>
            <person name="Cabau C."/>
            <person name="Klopp C."/>
            <person name="Thompson A.W."/>
            <person name="Robinson-Rechavi M."/>
            <person name="Braasch I."/>
            <person name="Lecointre G."/>
            <person name="Bobe J."/>
            <person name="Postlethwait J.H."/>
            <person name="Berthelot C."/>
            <person name="Roest Crollius H."/>
            <person name="Guiguen Y."/>
        </authorList>
    </citation>
    <scope>NUCLEOTIDE SEQUENCE</scope>
    <source>
        <strain evidence="1">WJC10195</strain>
    </source>
</reference>
<keyword evidence="2" id="KW-1185">Reference proteome</keyword>
<dbReference type="AlphaFoldDB" id="A0A9Q1J920"/>
<accession>A0A9Q1J920</accession>
<sequence length="94" mass="10209">MFGALIKQTETGRSGFGARLCARACVRVCRALSRLSHSSSKLVSGPFSTEELSLCLSFLKHLCSPFVASSETLLAETGQHRRSSHHTSSWAVLK</sequence>
<proteinExistence type="predicted"/>
<comment type="caution">
    <text evidence="1">The sequence shown here is derived from an EMBL/GenBank/DDBJ whole genome shotgun (WGS) entry which is preliminary data.</text>
</comment>
<name>A0A9Q1J920_SYNKA</name>
<dbReference type="Proteomes" id="UP001152622">
    <property type="component" value="Chromosome 2"/>
</dbReference>
<evidence type="ECO:0000313" key="2">
    <source>
        <dbReference type="Proteomes" id="UP001152622"/>
    </source>
</evidence>
<dbReference type="EMBL" id="JAINUF010000002">
    <property type="protein sequence ID" value="KAJ8376019.1"/>
    <property type="molecule type" value="Genomic_DNA"/>
</dbReference>
<evidence type="ECO:0000313" key="1">
    <source>
        <dbReference type="EMBL" id="KAJ8376019.1"/>
    </source>
</evidence>
<organism evidence="1 2">
    <name type="scientific">Synaphobranchus kaupii</name>
    <name type="common">Kaup's arrowtooth eel</name>
    <dbReference type="NCBI Taxonomy" id="118154"/>
    <lineage>
        <taxon>Eukaryota</taxon>
        <taxon>Metazoa</taxon>
        <taxon>Chordata</taxon>
        <taxon>Craniata</taxon>
        <taxon>Vertebrata</taxon>
        <taxon>Euteleostomi</taxon>
        <taxon>Actinopterygii</taxon>
        <taxon>Neopterygii</taxon>
        <taxon>Teleostei</taxon>
        <taxon>Anguilliformes</taxon>
        <taxon>Synaphobranchidae</taxon>
        <taxon>Synaphobranchus</taxon>
    </lineage>
</organism>
<protein>
    <submittedName>
        <fullName evidence="1">Uncharacterized protein</fullName>
    </submittedName>
</protein>